<organism evidence="1 2">
    <name type="scientific">Salinicoccus sediminis</name>
    <dbReference type="NCBI Taxonomy" id="1432562"/>
    <lineage>
        <taxon>Bacteria</taxon>
        <taxon>Bacillati</taxon>
        <taxon>Bacillota</taxon>
        <taxon>Bacilli</taxon>
        <taxon>Bacillales</taxon>
        <taxon>Staphylococcaceae</taxon>
        <taxon>Salinicoccus</taxon>
    </lineage>
</organism>
<sequence>MTDPVSRKKIEVFFATYENQFNSALKGKADFGRIAELYAGAFIAADPAGVMTGENNEEFQVNMAKGYEYYRSIGTVRMECEGVEITELGDVHAVAHVMWNAVCIKDGEEVSIPFENHYLMHLKDEGPVVFGWVAGDEAALLKENGII</sequence>
<dbReference type="OrthoDB" id="667202at2"/>
<reference evidence="1 2" key="1">
    <citation type="submission" date="2015-04" db="EMBL/GenBank/DDBJ databases">
        <title>Taxonomic description and genome sequence of Salinicoccus sediminis sp. nov., a novel hyper halotolerant bacterium isolated from marine sediment.</title>
        <authorList>
            <person name="Mathan Kumar R."/>
            <person name="Kaur G."/>
            <person name="Kumar N."/>
            <person name="Kumar A."/>
            <person name="Singh N.K."/>
            <person name="Kaur N."/>
            <person name="Mayilraj S."/>
        </authorList>
    </citation>
    <scope>NUCLEOTIDE SEQUENCE [LARGE SCALE GENOMIC DNA]</scope>
    <source>
        <strain evidence="1 2">SV-16</strain>
    </source>
</reference>
<proteinExistence type="predicted"/>
<gene>
    <name evidence="1" type="ORF">WN59_09510</name>
</gene>
<evidence type="ECO:0000313" key="2">
    <source>
        <dbReference type="Proteomes" id="UP000034287"/>
    </source>
</evidence>
<dbReference type="Proteomes" id="UP000034287">
    <property type="component" value="Unassembled WGS sequence"/>
</dbReference>
<dbReference type="PATRIC" id="fig|1432562.3.peg.1881"/>
<dbReference type="EMBL" id="LAYZ01000024">
    <property type="protein sequence ID" value="KKK33841.1"/>
    <property type="molecule type" value="Genomic_DNA"/>
</dbReference>
<accession>A0A0M2SJL3</accession>
<protein>
    <recommendedName>
        <fullName evidence="3">SnoaL-like domain-containing protein</fullName>
    </recommendedName>
</protein>
<evidence type="ECO:0008006" key="3">
    <source>
        <dbReference type="Google" id="ProtNLM"/>
    </source>
</evidence>
<dbReference type="RefSeq" id="WP_046516375.1">
    <property type="nucleotide sequence ID" value="NZ_LAYZ01000024.1"/>
</dbReference>
<name>A0A0M2SJL3_9STAP</name>
<dbReference type="AlphaFoldDB" id="A0A0M2SJL3"/>
<keyword evidence="2" id="KW-1185">Reference proteome</keyword>
<comment type="caution">
    <text evidence="1">The sequence shown here is derived from an EMBL/GenBank/DDBJ whole genome shotgun (WGS) entry which is preliminary data.</text>
</comment>
<evidence type="ECO:0000313" key="1">
    <source>
        <dbReference type="EMBL" id="KKK33841.1"/>
    </source>
</evidence>